<comment type="caution">
    <text evidence="1">The sequence shown here is derived from an EMBL/GenBank/DDBJ whole genome shotgun (WGS) entry which is preliminary data.</text>
</comment>
<sequence length="107" mass="12246">MVGRKMGGHGPALLRRVPELGQGGVTTVADVSLALNMPLPTAFRQFVVFEGHLERFERAVDRWHRHDAVKPNYQREGEGEGWVYVTATTPKLIWRRLRQKFYSSITI</sequence>
<protein>
    <submittedName>
        <fullName evidence="1">Uncharacterized protein</fullName>
    </submittedName>
</protein>
<name>A0ABP9VL22_9DEIO</name>
<reference evidence="1 2" key="1">
    <citation type="submission" date="2024-02" db="EMBL/GenBank/DDBJ databases">
        <title>Deinococcus xinjiangensis NBRC 107630.</title>
        <authorList>
            <person name="Ichikawa N."/>
            <person name="Katano-Makiyama Y."/>
            <person name="Hidaka K."/>
        </authorList>
    </citation>
    <scope>NUCLEOTIDE SEQUENCE [LARGE SCALE GENOMIC DNA]</scope>
    <source>
        <strain evidence="1 2">NBRC 107630</strain>
    </source>
</reference>
<accession>A0ABP9VL22</accession>
<proteinExistence type="predicted"/>
<gene>
    <name evidence="1" type="ORF">Dxin01_03851</name>
</gene>
<evidence type="ECO:0000313" key="2">
    <source>
        <dbReference type="Proteomes" id="UP001458946"/>
    </source>
</evidence>
<organism evidence="1 2">
    <name type="scientific">Deinococcus xinjiangensis</name>
    <dbReference type="NCBI Taxonomy" id="457454"/>
    <lineage>
        <taxon>Bacteria</taxon>
        <taxon>Thermotogati</taxon>
        <taxon>Deinococcota</taxon>
        <taxon>Deinococci</taxon>
        <taxon>Deinococcales</taxon>
        <taxon>Deinococcaceae</taxon>
        <taxon>Deinococcus</taxon>
    </lineage>
</organism>
<dbReference type="EMBL" id="BAABRN010000086">
    <property type="protein sequence ID" value="GAA5504083.1"/>
    <property type="molecule type" value="Genomic_DNA"/>
</dbReference>
<evidence type="ECO:0000313" key="1">
    <source>
        <dbReference type="EMBL" id="GAA5504083.1"/>
    </source>
</evidence>
<dbReference type="Proteomes" id="UP001458946">
    <property type="component" value="Unassembled WGS sequence"/>
</dbReference>
<keyword evidence="2" id="KW-1185">Reference proteome</keyword>